<sequence length="235" mass="25554">MAVFPRNSSVQTALLKYQVAFDPDFTWNRGGKLPGLYGAAPGAAARCSGGHHGSDCFSARLMWRNRGAGEVYGYIPTYDNFCGQDDVTCNEGYGTSLSRGAWTFPRGGWTTITQLIALNTPGVANGLLYVWKNDTLEAAHSGIVWRTNESVTITSVFFSTFFGGSDDSYNSRGGDSSYFRRFEVWSSTFPSNTSGPTVEARFDGTASSCSHPFPFSLVRLVPLTLLVVVLLQCTL</sequence>
<dbReference type="GO" id="GO:0016829">
    <property type="term" value="F:lyase activity"/>
    <property type="evidence" value="ECO:0007669"/>
    <property type="project" value="UniProtKB-KW"/>
</dbReference>
<dbReference type="Pfam" id="PF21294">
    <property type="entry name" value="Polysacc_lyase_14"/>
    <property type="match status" value="1"/>
</dbReference>
<evidence type="ECO:0000313" key="3">
    <source>
        <dbReference type="Proteomes" id="UP000053890"/>
    </source>
</evidence>
<dbReference type="AlphaFoldDB" id="A0A0P9FDJ5"/>
<name>A0A0P9FDJ5_RHOGW</name>
<evidence type="ECO:0000313" key="2">
    <source>
        <dbReference type="EMBL" id="KPV73822.1"/>
    </source>
</evidence>
<protein>
    <submittedName>
        <fullName evidence="2">Polysaccharide lyase family 14 protein</fullName>
    </submittedName>
</protein>
<organism evidence="2 3">
    <name type="scientific">Rhodotorula graminis (strain WP1)</name>
    <dbReference type="NCBI Taxonomy" id="578459"/>
    <lineage>
        <taxon>Eukaryota</taxon>
        <taxon>Fungi</taxon>
        <taxon>Dikarya</taxon>
        <taxon>Basidiomycota</taxon>
        <taxon>Pucciniomycotina</taxon>
        <taxon>Microbotryomycetes</taxon>
        <taxon>Sporidiobolales</taxon>
        <taxon>Sporidiobolaceae</taxon>
        <taxon>Rhodotorula</taxon>
    </lineage>
</organism>
<dbReference type="PANTHER" id="PTHR40124">
    <property type="match status" value="1"/>
</dbReference>
<gene>
    <name evidence="2" type="ORF">RHOBADRAFT_66674</name>
</gene>
<dbReference type="OMA" id="FRRMELY"/>
<dbReference type="InterPro" id="IPR048958">
    <property type="entry name" value="Polysacc_lyase_14"/>
</dbReference>
<dbReference type="GeneID" id="28979482"/>
<dbReference type="Gene3D" id="2.60.120.200">
    <property type="match status" value="1"/>
</dbReference>
<dbReference type="OrthoDB" id="2395160at2759"/>
<dbReference type="EMBL" id="KQ474081">
    <property type="protein sequence ID" value="KPV73822.1"/>
    <property type="molecule type" value="Genomic_DNA"/>
</dbReference>
<feature type="domain" description="Polysaccharide lyase 14" evidence="1">
    <location>
        <begin position="8"/>
        <end position="182"/>
    </location>
</feature>
<keyword evidence="2" id="KW-0456">Lyase</keyword>
<reference evidence="2 3" key="1">
    <citation type="journal article" date="2015" name="Front. Microbiol.">
        <title>Genome sequence of the plant growth promoting endophytic yeast Rhodotorula graminis WP1.</title>
        <authorList>
            <person name="Firrincieli A."/>
            <person name="Otillar R."/>
            <person name="Salamov A."/>
            <person name="Schmutz J."/>
            <person name="Khan Z."/>
            <person name="Redman R.S."/>
            <person name="Fleck N.D."/>
            <person name="Lindquist E."/>
            <person name="Grigoriev I.V."/>
            <person name="Doty S.L."/>
        </authorList>
    </citation>
    <scope>NUCLEOTIDE SEQUENCE [LARGE SCALE GENOMIC DNA]</scope>
    <source>
        <strain evidence="2 3">WP1</strain>
    </source>
</reference>
<dbReference type="RefSeq" id="XP_018269871.1">
    <property type="nucleotide sequence ID" value="XM_018419036.1"/>
</dbReference>
<proteinExistence type="predicted"/>
<evidence type="ECO:0000259" key="1">
    <source>
        <dbReference type="Pfam" id="PF21294"/>
    </source>
</evidence>
<keyword evidence="3" id="KW-1185">Reference proteome</keyword>
<accession>A0A0P9FDJ5</accession>
<dbReference type="PANTHER" id="PTHR40124:SF1">
    <property type="entry name" value="DISAGGREGATASE RELATED REPEAT PROTEIN"/>
    <property type="match status" value="1"/>
</dbReference>
<dbReference type="STRING" id="578459.A0A0P9FDJ5"/>
<dbReference type="Proteomes" id="UP000053890">
    <property type="component" value="Unassembled WGS sequence"/>
</dbReference>